<dbReference type="PANTHER" id="PTHR12526">
    <property type="entry name" value="GLYCOSYLTRANSFERASE"/>
    <property type="match status" value="1"/>
</dbReference>
<comment type="caution">
    <text evidence="2">The sequence shown here is derived from an EMBL/GenBank/DDBJ whole genome shotgun (WGS) entry which is preliminary data.</text>
</comment>
<evidence type="ECO:0000313" key="3">
    <source>
        <dbReference type="Proteomes" id="UP000321558"/>
    </source>
</evidence>
<dbReference type="Proteomes" id="UP000321558">
    <property type="component" value="Unassembled WGS sequence"/>
</dbReference>
<dbReference type="GO" id="GO:0016757">
    <property type="term" value="F:glycosyltransferase activity"/>
    <property type="evidence" value="ECO:0007669"/>
    <property type="project" value="InterPro"/>
</dbReference>
<name>A0A511ZMT8_9BACI</name>
<dbReference type="SUPFAM" id="SSF53756">
    <property type="entry name" value="UDP-Glycosyltransferase/glycogen phosphorylase"/>
    <property type="match status" value="1"/>
</dbReference>
<evidence type="ECO:0000259" key="1">
    <source>
        <dbReference type="Pfam" id="PF00534"/>
    </source>
</evidence>
<dbReference type="RefSeq" id="WP_147211661.1">
    <property type="nucleotide sequence ID" value="NZ_BJYM01000015.1"/>
</dbReference>
<dbReference type="Pfam" id="PF00534">
    <property type="entry name" value="Glycos_transf_1"/>
    <property type="match status" value="1"/>
</dbReference>
<dbReference type="PANTHER" id="PTHR12526:SF630">
    <property type="entry name" value="GLYCOSYLTRANSFERASE"/>
    <property type="match status" value="1"/>
</dbReference>
<evidence type="ECO:0000313" key="2">
    <source>
        <dbReference type="EMBL" id="GEN88760.1"/>
    </source>
</evidence>
<dbReference type="Gene3D" id="3.40.50.2000">
    <property type="entry name" value="Glycogen Phosphorylase B"/>
    <property type="match status" value="2"/>
</dbReference>
<keyword evidence="2" id="KW-0808">Transferase</keyword>
<dbReference type="CDD" id="cd03811">
    <property type="entry name" value="GT4_GT28_WabH-like"/>
    <property type="match status" value="1"/>
</dbReference>
<dbReference type="STRING" id="582851.GCA_900162665_01376"/>
<dbReference type="OrthoDB" id="9813638at2"/>
<dbReference type="AlphaFoldDB" id="A0A511ZMT8"/>
<reference evidence="2 3" key="1">
    <citation type="submission" date="2019-07" db="EMBL/GenBank/DDBJ databases">
        <title>Whole genome shotgun sequence of Oceanobacillus sojae NBRC 105379.</title>
        <authorList>
            <person name="Hosoyama A."/>
            <person name="Uohara A."/>
            <person name="Ohji S."/>
            <person name="Ichikawa N."/>
        </authorList>
    </citation>
    <scope>NUCLEOTIDE SEQUENCE [LARGE SCALE GENOMIC DNA]</scope>
    <source>
        <strain evidence="2 3">NBRC 105379</strain>
    </source>
</reference>
<proteinExistence type="predicted"/>
<sequence length="396" mass="46141">MKKDILFVIDSLDIAGAEKSLVSLLSMLDYSKFNVDLQLFSFGNILEKIVPKQVNVLPPLSYTTFTNRTIKHSMQHVLSKKAVQMFFSRIRYSIAIYKKDYHNTKRAILYWKSASKVIENNNKKYDVAISYAQGVPTYYVAEKVKAEKKLAWVNATYIIDEEDIAFQKKYYNHYHKMIAVSRTAEKDLLERFPYYADKIEVMYDINNPRLIFQMAEAGNNYQDSFHGIRILTIGRLSAQKGYDIALQVCKILKEKRIHFKWYVLGKGPLKEKIKEDIKRHQLEQHFILLGVEANPYPFIEHADMYVQTSRFEGFGLAIAEARMLNTPVVTTKFDAVYNQMIHEKNGLVVDMNPEAVAEGILRLINEPELRQSIIHYLKQEKKGNTEEIEKFYQFIG</sequence>
<organism evidence="2 3">
    <name type="scientific">Oceanobacillus sojae</name>
    <dbReference type="NCBI Taxonomy" id="582851"/>
    <lineage>
        <taxon>Bacteria</taxon>
        <taxon>Bacillati</taxon>
        <taxon>Bacillota</taxon>
        <taxon>Bacilli</taxon>
        <taxon>Bacillales</taxon>
        <taxon>Bacillaceae</taxon>
        <taxon>Oceanobacillus</taxon>
    </lineage>
</organism>
<feature type="domain" description="Glycosyl transferase family 1" evidence="1">
    <location>
        <begin position="230"/>
        <end position="378"/>
    </location>
</feature>
<dbReference type="InterPro" id="IPR001296">
    <property type="entry name" value="Glyco_trans_1"/>
</dbReference>
<gene>
    <name evidence="2" type="ORF">OSO01_34990</name>
</gene>
<dbReference type="EMBL" id="BJYM01000015">
    <property type="protein sequence ID" value="GEN88760.1"/>
    <property type="molecule type" value="Genomic_DNA"/>
</dbReference>
<accession>A0A511ZMT8</accession>
<protein>
    <submittedName>
        <fullName evidence="2">Glycosyl transferase</fullName>
    </submittedName>
</protein>
<keyword evidence="3" id="KW-1185">Reference proteome</keyword>